<dbReference type="GO" id="GO:0006420">
    <property type="term" value="P:arginyl-tRNA aminoacylation"/>
    <property type="evidence" value="ECO:0007669"/>
    <property type="project" value="InterPro"/>
</dbReference>
<dbReference type="PANTHER" id="PTHR30075">
    <property type="entry name" value="GLYCYL-TRNA SYNTHETASE"/>
    <property type="match status" value="1"/>
</dbReference>
<evidence type="ECO:0000313" key="12">
    <source>
        <dbReference type="EMBL" id="QDR80923.1"/>
    </source>
</evidence>
<evidence type="ECO:0000256" key="1">
    <source>
        <dbReference type="ARBA" id="ARBA00004496"/>
    </source>
</evidence>
<dbReference type="InterPro" id="IPR015944">
    <property type="entry name" value="Gly-tRNA-synth_bsu"/>
</dbReference>
<comment type="subcellular location">
    <subcellularLocation>
        <location evidence="1 10">Cytoplasm</location>
    </subcellularLocation>
</comment>
<dbReference type="NCBIfam" id="TIGR00211">
    <property type="entry name" value="glyS"/>
    <property type="match status" value="1"/>
</dbReference>
<dbReference type="KEGG" id="sted:SPTER_22660"/>
<dbReference type="GO" id="GO:0004814">
    <property type="term" value="F:arginine-tRNA ligase activity"/>
    <property type="evidence" value="ECO:0007669"/>
    <property type="project" value="InterPro"/>
</dbReference>
<sequence>MTKDLLLEIGTEEIPAKFMPGALVQLENTAIAKLAALRISHAEVRAVGTPRRLAVIVKAVAASQTDKNSENKGPAVKIAFDQNGAPTRAALGFARGQGVDPAELVVRDGYIYAIVQETGRPVTELLPGLLTDLVTSLSFPKNMRWGELDMRFVRPIRWLVALLGSEVIPCTLPGVRAGRITRGHRFLGEATVTINSVAEYTNRLSENFVMVDQDVRRRVIKEQIEKLAISHGGAATIDEELLAEVVYLVEYPTALYGNFEDQYLSLPPEAIITPMREHQRYFPVTGRDGKLLPLFITVRNGGPEHIDIVRHGNERVLKARLADARFFFEEDQKVPLAERVEKLKTIVFQDGLGTIHDKVLRLEQLAAGIGHMLAISPSELMIVNRSAHLAKADLVTGMVNEFTELQGVMGREYALRSGESQAVAAAVFEHYLPRFAGDQLPQTTAGRLISIADKVDNIVATFSRGLVPTGSQDPYALRRQALGIVNIFIDAKVHISLAAITETAMNLLGITGSERRTKLLADLLEFFRLRIKNILADDGLRYDLIDAVLAAGIDDIYDTWLRAKAMAAAGETRAMQKAVQALVRVGNLAKNAGSQTVDPGLFTTEAEHVLYKAYVEAYNEIRQYEQEKNYPGILNRLAALAAPIDGFFSAVMVMVEDEAVKNNRLALLQAIAGLAGHTADIAKIIVV</sequence>
<comment type="catalytic activity">
    <reaction evidence="9 10">
        <text>tRNA(Gly) + glycine + ATP = glycyl-tRNA(Gly) + AMP + diphosphate</text>
        <dbReference type="Rhea" id="RHEA:16013"/>
        <dbReference type="Rhea" id="RHEA-COMP:9664"/>
        <dbReference type="Rhea" id="RHEA-COMP:9683"/>
        <dbReference type="ChEBI" id="CHEBI:30616"/>
        <dbReference type="ChEBI" id="CHEBI:33019"/>
        <dbReference type="ChEBI" id="CHEBI:57305"/>
        <dbReference type="ChEBI" id="CHEBI:78442"/>
        <dbReference type="ChEBI" id="CHEBI:78522"/>
        <dbReference type="ChEBI" id="CHEBI:456215"/>
        <dbReference type="EC" id="6.1.1.14"/>
    </reaction>
</comment>
<comment type="similarity">
    <text evidence="2 10">Belongs to the class-II aminoacyl-tRNA synthetase family.</text>
</comment>
<dbReference type="GO" id="GO:0005829">
    <property type="term" value="C:cytosol"/>
    <property type="evidence" value="ECO:0007669"/>
    <property type="project" value="TreeGrafter"/>
</dbReference>
<evidence type="ECO:0000313" key="13">
    <source>
        <dbReference type="Proteomes" id="UP000320776"/>
    </source>
</evidence>
<dbReference type="RefSeq" id="WP_144350476.1">
    <property type="nucleotide sequence ID" value="NZ_CP036259.1"/>
</dbReference>
<dbReference type="OrthoDB" id="9775440at2"/>
<keyword evidence="3 10" id="KW-0963">Cytoplasm</keyword>
<accession>A0A517DU89</accession>
<evidence type="ECO:0000256" key="9">
    <source>
        <dbReference type="ARBA" id="ARBA00047937"/>
    </source>
</evidence>
<evidence type="ECO:0000256" key="6">
    <source>
        <dbReference type="ARBA" id="ARBA00022840"/>
    </source>
</evidence>
<protein>
    <recommendedName>
        <fullName evidence="10">Glycine--tRNA ligase beta subunit</fullName>
        <ecNumber evidence="10">6.1.1.14</ecNumber>
    </recommendedName>
    <alternativeName>
        <fullName evidence="10">Glycyl-tRNA synthetase beta subunit</fullName>
        <shortName evidence="10">GlyRS</shortName>
    </alternativeName>
</protein>
<proteinExistence type="inferred from homology"/>
<dbReference type="PRINTS" id="PR01045">
    <property type="entry name" value="TRNASYNTHGB"/>
</dbReference>
<evidence type="ECO:0000256" key="2">
    <source>
        <dbReference type="ARBA" id="ARBA00008226"/>
    </source>
</evidence>
<dbReference type="PROSITE" id="PS50861">
    <property type="entry name" value="AA_TRNA_LIGASE_II_GLYAB"/>
    <property type="match status" value="1"/>
</dbReference>
<reference evidence="12 13" key="1">
    <citation type="submission" date="2019-02" db="EMBL/GenBank/DDBJ databases">
        <title>Closed genome of Sporomusa termitida DSM 4440.</title>
        <authorList>
            <person name="Poehlein A."/>
            <person name="Daniel R."/>
        </authorList>
    </citation>
    <scope>NUCLEOTIDE SEQUENCE [LARGE SCALE GENOMIC DNA]</scope>
    <source>
        <strain evidence="12 13">DSM 4440</strain>
    </source>
</reference>
<dbReference type="HAMAP" id="MF_00255">
    <property type="entry name" value="Gly_tRNA_synth_beta"/>
    <property type="match status" value="1"/>
</dbReference>
<dbReference type="GO" id="GO:0006426">
    <property type="term" value="P:glycyl-tRNA aminoacylation"/>
    <property type="evidence" value="ECO:0007669"/>
    <property type="project" value="UniProtKB-UniRule"/>
</dbReference>
<keyword evidence="5 10" id="KW-0547">Nucleotide-binding</keyword>
<keyword evidence="8 10" id="KW-0030">Aminoacyl-tRNA synthetase</keyword>
<evidence type="ECO:0000256" key="8">
    <source>
        <dbReference type="ARBA" id="ARBA00023146"/>
    </source>
</evidence>
<keyword evidence="7 10" id="KW-0648">Protein biosynthesis</keyword>
<evidence type="ECO:0000256" key="3">
    <source>
        <dbReference type="ARBA" id="ARBA00022490"/>
    </source>
</evidence>
<dbReference type="InterPro" id="IPR006194">
    <property type="entry name" value="Gly-tRNA-synth_heterodimer"/>
</dbReference>
<keyword evidence="6 10" id="KW-0067">ATP-binding</keyword>
<evidence type="ECO:0000256" key="7">
    <source>
        <dbReference type="ARBA" id="ARBA00022917"/>
    </source>
</evidence>
<evidence type="ECO:0000259" key="11">
    <source>
        <dbReference type="Pfam" id="PF05746"/>
    </source>
</evidence>
<dbReference type="GO" id="GO:0004820">
    <property type="term" value="F:glycine-tRNA ligase activity"/>
    <property type="evidence" value="ECO:0007669"/>
    <property type="project" value="UniProtKB-UniRule"/>
</dbReference>
<name>A0A517DU89_9FIRM</name>
<organism evidence="12 13">
    <name type="scientific">Sporomusa termitida</name>
    <dbReference type="NCBI Taxonomy" id="2377"/>
    <lineage>
        <taxon>Bacteria</taxon>
        <taxon>Bacillati</taxon>
        <taxon>Bacillota</taxon>
        <taxon>Negativicutes</taxon>
        <taxon>Selenomonadales</taxon>
        <taxon>Sporomusaceae</taxon>
        <taxon>Sporomusa</taxon>
    </lineage>
</organism>
<dbReference type="Proteomes" id="UP000320776">
    <property type="component" value="Chromosome"/>
</dbReference>
<comment type="subunit">
    <text evidence="10">Tetramer of two alpha and two beta subunits.</text>
</comment>
<keyword evidence="13" id="KW-1185">Reference proteome</keyword>
<feature type="domain" description="DALR anticodon binding" evidence="11">
    <location>
        <begin position="581"/>
        <end position="672"/>
    </location>
</feature>
<dbReference type="SUPFAM" id="SSF109604">
    <property type="entry name" value="HD-domain/PDEase-like"/>
    <property type="match status" value="1"/>
</dbReference>
<dbReference type="Pfam" id="PF02092">
    <property type="entry name" value="tRNA_synt_2f"/>
    <property type="match status" value="1"/>
</dbReference>
<dbReference type="GO" id="GO:0005524">
    <property type="term" value="F:ATP binding"/>
    <property type="evidence" value="ECO:0007669"/>
    <property type="project" value="UniProtKB-UniRule"/>
</dbReference>
<dbReference type="EC" id="6.1.1.14" evidence="10"/>
<keyword evidence="4 10" id="KW-0436">Ligase</keyword>
<dbReference type="PANTHER" id="PTHR30075:SF2">
    <property type="entry name" value="GLYCINE--TRNA LIGASE, CHLOROPLASTIC_MITOCHONDRIAL 2"/>
    <property type="match status" value="1"/>
</dbReference>
<evidence type="ECO:0000256" key="10">
    <source>
        <dbReference type="HAMAP-Rule" id="MF_00255"/>
    </source>
</evidence>
<dbReference type="AlphaFoldDB" id="A0A517DU89"/>
<dbReference type="EMBL" id="CP036259">
    <property type="protein sequence ID" value="QDR80923.1"/>
    <property type="molecule type" value="Genomic_DNA"/>
</dbReference>
<gene>
    <name evidence="10 12" type="primary">glyS</name>
    <name evidence="12" type="ORF">SPTER_22660</name>
</gene>
<evidence type="ECO:0000256" key="5">
    <source>
        <dbReference type="ARBA" id="ARBA00022741"/>
    </source>
</evidence>
<dbReference type="Pfam" id="PF05746">
    <property type="entry name" value="DALR_1"/>
    <property type="match status" value="1"/>
</dbReference>
<evidence type="ECO:0000256" key="4">
    <source>
        <dbReference type="ARBA" id="ARBA00022598"/>
    </source>
</evidence>
<dbReference type="InterPro" id="IPR008909">
    <property type="entry name" value="DALR_anticod-bd"/>
</dbReference>